<dbReference type="SUPFAM" id="SSF53850">
    <property type="entry name" value="Periplasmic binding protein-like II"/>
    <property type="match status" value="1"/>
</dbReference>
<proteinExistence type="predicted"/>
<dbReference type="OrthoDB" id="8255022at2"/>
<evidence type="ECO:0000256" key="1">
    <source>
        <dbReference type="SAM" id="SignalP"/>
    </source>
</evidence>
<dbReference type="EMBL" id="CP036200">
    <property type="protein sequence ID" value="QBF82797.1"/>
    <property type="molecule type" value="Genomic_DNA"/>
</dbReference>
<dbReference type="Gene3D" id="3.40.190.10">
    <property type="entry name" value="Periplasmic binding protein-like II"/>
    <property type="match status" value="2"/>
</dbReference>
<feature type="signal peptide" evidence="1">
    <location>
        <begin position="1"/>
        <end position="30"/>
    </location>
</feature>
<dbReference type="Proteomes" id="UP000291106">
    <property type="component" value="Chromosome"/>
</dbReference>
<name>A0A411PGU6_9GAMM</name>
<dbReference type="AlphaFoldDB" id="A0A411PGU6"/>
<evidence type="ECO:0000313" key="3">
    <source>
        <dbReference type="Proteomes" id="UP000291106"/>
    </source>
</evidence>
<evidence type="ECO:0000313" key="2">
    <source>
        <dbReference type="EMBL" id="QBF82797.1"/>
    </source>
</evidence>
<dbReference type="KEGG" id="smai:EXU30_08910"/>
<keyword evidence="3" id="KW-1185">Reference proteome</keyword>
<feature type="chain" id="PRO_5019175582" evidence="1">
    <location>
        <begin position="31"/>
        <end position="255"/>
    </location>
</feature>
<gene>
    <name evidence="2" type="ORF">EXU30_08910</name>
</gene>
<protein>
    <submittedName>
        <fullName evidence="2">Transporter substrate-binding domain-containing protein</fullName>
    </submittedName>
</protein>
<accession>A0A411PGU6</accession>
<dbReference type="RefSeq" id="WP_130599283.1">
    <property type="nucleotide sequence ID" value="NZ_CP036200.1"/>
</dbReference>
<organism evidence="2 3">
    <name type="scientific">Shewanella maritima</name>
    <dbReference type="NCBI Taxonomy" id="2520507"/>
    <lineage>
        <taxon>Bacteria</taxon>
        <taxon>Pseudomonadati</taxon>
        <taxon>Pseudomonadota</taxon>
        <taxon>Gammaproteobacteria</taxon>
        <taxon>Alteromonadales</taxon>
        <taxon>Shewanellaceae</taxon>
        <taxon>Shewanella</taxon>
    </lineage>
</organism>
<sequence length="255" mass="28735">MPQCRVNFYRACRFTLVALLLSNLTAQAQAEYSAVSKTESLQFNGITDLSEQQVGRIVFKQISEQLELPVNVELIPAKRAEREVNLGDAAGEIMRIYAYGVDNSNVIRVPTPYYSLKTTAFALRDNLHAQHLVNNINQANIGLVHGGKHTSHYVHSAKSVIQVSSTEQMMKLVRYKRVDLALTSYLDGLQFLKHNSIHCIVPLKYDVASHNLYIYLNHQHADLVPLFDDKIKQLKRTGQLAKMISDAEAQVLAMQ</sequence>
<reference evidence="2 3" key="1">
    <citation type="submission" date="2019-02" db="EMBL/GenBank/DDBJ databases">
        <title>Shewanella sp. D4-2 isolated from Dokdo Island.</title>
        <authorList>
            <person name="Baek K."/>
        </authorList>
    </citation>
    <scope>NUCLEOTIDE SEQUENCE [LARGE SCALE GENOMIC DNA]</scope>
    <source>
        <strain evidence="2 3">D4-2</strain>
    </source>
</reference>
<keyword evidence="1" id="KW-0732">Signal</keyword>